<feature type="domain" description="Resolvase/invertase-type recombinase catalytic" evidence="3">
    <location>
        <begin position="15"/>
        <end position="162"/>
    </location>
</feature>
<keyword evidence="1" id="KW-0238">DNA-binding</keyword>
<dbReference type="SMART" id="SM00857">
    <property type="entry name" value="Resolvase"/>
    <property type="match status" value="1"/>
</dbReference>
<dbReference type="PROSITE" id="PS51736">
    <property type="entry name" value="RECOMBINASES_3"/>
    <property type="match status" value="1"/>
</dbReference>
<protein>
    <submittedName>
        <fullName evidence="5">Uncharacterized protein</fullName>
    </submittedName>
</protein>
<evidence type="ECO:0000313" key="5">
    <source>
        <dbReference type="EMBL" id="GIG15544.1"/>
    </source>
</evidence>
<sequence length="479" mass="53059">MPARNLRAVPDQPSRVVCYVRVSALMGRGGDDFHSPDVQLGGIRRLITGMREVAVIDDIDQTGRNFNREGIDKIRAMAEAKQVDVVAVYDLSRVGRNAKEALAFIDDLAALGVGVISASENIDTTTPAGRLMLQQFLNLAEFYSNIIGKNWADVIARRAEQGLGHGQPTGYIRKDHALHVHPVDGPAIAQAFRDAAAGERMSVIVRRLAEALGRTVYPSVLRQQLRNPTYVGKVVNNGAVFDGKHEALVTPATWELVQKRMAREATMPARHLEPTWSMVGFTFCEQGHAAYRHTKPDTKGGPKVDRLLCGHRQYSTGCNMGQPRLAEVEEWVLDQVAEHVRLLEDDVAAREARQVRQTSARVERAGLEKQRDAVRTAMVKITKQWGLEQVDDATYQATIADYRASEASLSEALAAAETVVQLPSPVQLADAGKKLLAMWGDMTVPERNRVLGTVVEKVVIHRPKRWREPAADRTQVFLY</sequence>
<dbReference type="InterPro" id="IPR036162">
    <property type="entry name" value="Resolvase-like_N_sf"/>
</dbReference>
<dbReference type="PROSITE" id="PS51737">
    <property type="entry name" value="RECOMBINASE_DNA_BIND"/>
    <property type="match status" value="1"/>
</dbReference>
<evidence type="ECO:0000256" key="1">
    <source>
        <dbReference type="ARBA" id="ARBA00023125"/>
    </source>
</evidence>
<dbReference type="SUPFAM" id="SSF53041">
    <property type="entry name" value="Resolvase-like"/>
    <property type="match status" value="1"/>
</dbReference>
<dbReference type="AlphaFoldDB" id="A0A8J3PGB7"/>
<gene>
    <name evidence="5" type="ORF">Cme02nite_38760</name>
</gene>
<evidence type="ECO:0000313" key="6">
    <source>
        <dbReference type="Proteomes" id="UP000660339"/>
    </source>
</evidence>
<dbReference type="GO" id="GO:0000150">
    <property type="term" value="F:DNA strand exchange activity"/>
    <property type="evidence" value="ECO:0007669"/>
    <property type="project" value="InterPro"/>
</dbReference>
<evidence type="ECO:0000259" key="3">
    <source>
        <dbReference type="PROSITE" id="PS51736"/>
    </source>
</evidence>
<evidence type="ECO:0000256" key="2">
    <source>
        <dbReference type="ARBA" id="ARBA00023172"/>
    </source>
</evidence>
<dbReference type="InterPro" id="IPR038109">
    <property type="entry name" value="DNA_bind_recomb_sf"/>
</dbReference>
<evidence type="ECO:0000259" key="4">
    <source>
        <dbReference type="PROSITE" id="PS51737"/>
    </source>
</evidence>
<feature type="domain" description="Recombinase" evidence="4">
    <location>
        <begin position="168"/>
        <end position="267"/>
    </location>
</feature>
<name>A0A8J3PGB7_9ACTN</name>
<dbReference type="Proteomes" id="UP000660339">
    <property type="component" value="Unassembled WGS sequence"/>
</dbReference>
<reference evidence="5" key="1">
    <citation type="submission" date="2021-01" db="EMBL/GenBank/DDBJ databases">
        <title>Whole genome shotgun sequence of Catellatospora methionotrophica NBRC 14553.</title>
        <authorList>
            <person name="Komaki H."/>
            <person name="Tamura T."/>
        </authorList>
    </citation>
    <scope>NUCLEOTIDE SEQUENCE</scope>
    <source>
        <strain evidence="5">NBRC 14553</strain>
    </source>
</reference>
<dbReference type="Pfam" id="PF07508">
    <property type="entry name" value="Recombinase"/>
    <property type="match status" value="1"/>
</dbReference>
<dbReference type="PANTHER" id="PTHR30461:SF2">
    <property type="entry name" value="SERINE RECOMBINASE PINE-RELATED"/>
    <property type="match status" value="1"/>
</dbReference>
<proteinExistence type="predicted"/>
<dbReference type="CDD" id="cd03768">
    <property type="entry name" value="SR_ResInv"/>
    <property type="match status" value="1"/>
</dbReference>
<dbReference type="InterPro" id="IPR050639">
    <property type="entry name" value="SSR_resolvase"/>
</dbReference>
<dbReference type="Gene3D" id="3.90.1750.20">
    <property type="entry name" value="Putative Large Serine Recombinase, Chain B, Domain 2"/>
    <property type="match status" value="1"/>
</dbReference>
<dbReference type="InterPro" id="IPR006119">
    <property type="entry name" value="Resolv_N"/>
</dbReference>
<dbReference type="RefSeq" id="WP_166379948.1">
    <property type="nucleotide sequence ID" value="NZ_BAAATT010000005.1"/>
</dbReference>
<keyword evidence="2" id="KW-0233">DNA recombination</keyword>
<keyword evidence="6" id="KW-1185">Reference proteome</keyword>
<dbReference type="GO" id="GO:0003677">
    <property type="term" value="F:DNA binding"/>
    <property type="evidence" value="ECO:0007669"/>
    <property type="project" value="UniProtKB-KW"/>
</dbReference>
<dbReference type="PANTHER" id="PTHR30461">
    <property type="entry name" value="DNA-INVERTASE FROM LAMBDOID PROPHAGE"/>
    <property type="match status" value="1"/>
</dbReference>
<dbReference type="Pfam" id="PF00239">
    <property type="entry name" value="Resolvase"/>
    <property type="match status" value="1"/>
</dbReference>
<accession>A0A8J3PGB7</accession>
<dbReference type="InterPro" id="IPR011109">
    <property type="entry name" value="DNA_bind_recombinase_dom"/>
</dbReference>
<comment type="caution">
    <text evidence="5">The sequence shown here is derived from an EMBL/GenBank/DDBJ whole genome shotgun (WGS) entry which is preliminary data.</text>
</comment>
<organism evidence="5 6">
    <name type="scientific">Catellatospora methionotrophica</name>
    <dbReference type="NCBI Taxonomy" id="121620"/>
    <lineage>
        <taxon>Bacteria</taxon>
        <taxon>Bacillati</taxon>
        <taxon>Actinomycetota</taxon>
        <taxon>Actinomycetes</taxon>
        <taxon>Micromonosporales</taxon>
        <taxon>Micromonosporaceae</taxon>
        <taxon>Catellatospora</taxon>
    </lineage>
</organism>
<dbReference type="Gene3D" id="3.40.50.1390">
    <property type="entry name" value="Resolvase, N-terminal catalytic domain"/>
    <property type="match status" value="1"/>
</dbReference>
<dbReference type="EMBL" id="BONJ01000020">
    <property type="protein sequence ID" value="GIG15544.1"/>
    <property type="molecule type" value="Genomic_DNA"/>
</dbReference>